<feature type="region of interest" description="Disordered" evidence="1">
    <location>
        <begin position="170"/>
        <end position="211"/>
    </location>
</feature>
<evidence type="ECO:0000256" key="1">
    <source>
        <dbReference type="SAM" id="MobiDB-lite"/>
    </source>
</evidence>
<dbReference type="GeneID" id="63775227"/>
<proteinExistence type="predicted"/>
<evidence type="ECO:0000313" key="2">
    <source>
        <dbReference type="EMBL" id="ORY54461.1"/>
    </source>
</evidence>
<dbReference type="STRING" id="1141098.A0A1Y2D5A1"/>
<accession>A0A1Y2D5A1</accession>
<gene>
    <name evidence="2" type="ORF">BCR38DRAFT_415278</name>
</gene>
<feature type="compositionally biased region" description="Basic and acidic residues" evidence="1">
    <location>
        <begin position="306"/>
        <end position="326"/>
    </location>
</feature>
<dbReference type="Proteomes" id="UP000193689">
    <property type="component" value="Unassembled WGS sequence"/>
</dbReference>
<protein>
    <submittedName>
        <fullName evidence="2">Uncharacterized protein</fullName>
    </submittedName>
</protein>
<keyword evidence="3" id="KW-1185">Reference proteome</keyword>
<dbReference type="InParanoid" id="A0A1Y2D5A1"/>
<evidence type="ECO:0000313" key="3">
    <source>
        <dbReference type="Proteomes" id="UP000193689"/>
    </source>
</evidence>
<dbReference type="RefSeq" id="XP_040709226.1">
    <property type="nucleotide sequence ID" value="XM_040859015.1"/>
</dbReference>
<feature type="compositionally biased region" description="Low complexity" evidence="1">
    <location>
        <begin position="260"/>
        <end position="273"/>
    </location>
</feature>
<sequence length="335" mass="38058">MKNCPMLVAAKPTVDYHAQEVGHVLVHHLFTETFQCLALEGSTHREQQVTELMTCIRVYTVAWDYKLSSLKDQARIYPNPSKDDMWLGDYLKDRMKALFADREVEKSIESPHAGAKSTIAELVFHNALRLHEEKLDRNNGLIDYGPVYYEDMPGPGSEVELAYNESLHEPEHKHEFVSQKDSSEPLSALDPEENESMLESEPVDGNRIADSPRYETVPKLSYDENALFLITYEEVSVESSTSEPPWQDKTEFVPGSETDTSPPVFTPPSSTTSYISIDPEKVQRLGIEATHKQEAQRPITKPSRTKAKDSNRRRLREAQASRKSEELDVVCELMS</sequence>
<name>A0A1Y2D5A1_9PEZI</name>
<dbReference type="OrthoDB" id="3594103at2759"/>
<dbReference type="EMBL" id="MCFJ01000034">
    <property type="protein sequence ID" value="ORY54461.1"/>
    <property type="molecule type" value="Genomic_DNA"/>
</dbReference>
<comment type="caution">
    <text evidence="2">The sequence shown here is derived from an EMBL/GenBank/DDBJ whole genome shotgun (WGS) entry which is preliminary data.</text>
</comment>
<feature type="region of interest" description="Disordered" evidence="1">
    <location>
        <begin position="289"/>
        <end position="335"/>
    </location>
</feature>
<feature type="compositionally biased region" description="Acidic residues" evidence="1">
    <location>
        <begin position="190"/>
        <end position="202"/>
    </location>
</feature>
<reference evidence="2 3" key="1">
    <citation type="submission" date="2016-07" db="EMBL/GenBank/DDBJ databases">
        <title>Pervasive Adenine N6-methylation of Active Genes in Fungi.</title>
        <authorList>
            <consortium name="DOE Joint Genome Institute"/>
            <person name="Mondo S.J."/>
            <person name="Dannebaum R.O."/>
            <person name="Kuo R.C."/>
            <person name="Labutti K."/>
            <person name="Haridas S."/>
            <person name="Kuo A."/>
            <person name="Salamov A."/>
            <person name="Ahrendt S.R."/>
            <person name="Lipzen A."/>
            <person name="Sullivan W."/>
            <person name="Andreopoulos W.B."/>
            <person name="Clum A."/>
            <person name="Lindquist E."/>
            <person name="Daum C."/>
            <person name="Ramamoorthy G.K."/>
            <person name="Gryganskyi A."/>
            <person name="Culley D."/>
            <person name="Magnuson J.K."/>
            <person name="James T.Y."/>
            <person name="O'Malley M.A."/>
            <person name="Stajich J.E."/>
            <person name="Spatafora J.W."/>
            <person name="Visel A."/>
            <person name="Grigoriev I.V."/>
        </authorList>
    </citation>
    <scope>NUCLEOTIDE SEQUENCE [LARGE SCALE GENOMIC DNA]</scope>
    <source>
        <strain evidence="2 3">CBS 129021</strain>
    </source>
</reference>
<dbReference type="AlphaFoldDB" id="A0A1Y2D5A1"/>
<feature type="compositionally biased region" description="Basic and acidic residues" evidence="1">
    <location>
        <begin position="170"/>
        <end position="183"/>
    </location>
</feature>
<organism evidence="2 3">
    <name type="scientific">Pseudomassariella vexata</name>
    <dbReference type="NCBI Taxonomy" id="1141098"/>
    <lineage>
        <taxon>Eukaryota</taxon>
        <taxon>Fungi</taxon>
        <taxon>Dikarya</taxon>
        <taxon>Ascomycota</taxon>
        <taxon>Pezizomycotina</taxon>
        <taxon>Sordariomycetes</taxon>
        <taxon>Xylariomycetidae</taxon>
        <taxon>Amphisphaeriales</taxon>
        <taxon>Pseudomassariaceae</taxon>
        <taxon>Pseudomassariella</taxon>
    </lineage>
</organism>
<feature type="region of interest" description="Disordered" evidence="1">
    <location>
        <begin position="237"/>
        <end position="273"/>
    </location>
</feature>